<dbReference type="RefSeq" id="WP_166223137.1">
    <property type="nucleotide sequence ID" value="NZ_CP049989.1"/>
</dbReference>
<name>A0A6G8ICK7_9BURK</name>
<evidence type="ECO:0000313" key="2">
    <source>
        <dbReference type="EMBL" id="QIM50766.1"/>
    </source>
</evidence>
<dbReference type="AlphaFoldDB" id="A0A6G8ICK7"/>
<keyword evidence="3" id="KW-1185">Reference proteome</keyword>
<evidence type="ECO:0000256" key="1">
    <source>
        <dbReference type="SAM" id="Phobius"/>
    </source>
</evidence>
<protein>
    <recommendedName>
        <fullName evidence="4">Mercuric ion transport protein</fullName>
    </recommendedName>
</protein>
<accession>A0A6G8ICK7</accession>
<reference evidence="2 3" key="1">
    <citation type="submission" date="2020-03" db="EMBL/GenBank/DDBJ databases">
        <title>Hydrogenophaga sp. nov. isolated from cyanobacterial mat.</title>
        <authorList>
            <person name="Thorat V."/>
            <person name="Kirdat K."/>
            <person name="Tiwarekar B."/>
            <person name="Costa E.D."/>
            <person name="Yadav A."/>
        </authorList>
    </citation>
    <scope>NUCLEOTIDE SEQUENCE [LARGE SCALE GENOMIC DNA]</scope>
    <source>
        <strain evidence="2 3">BA0156</strain>
    </source>
</reference>
<sequence>MKKPLFAVLGVAGACAACCSIPLMLPLLGGTAFAALLAGWSLELGTVVNLLIAIVLVASVGAVVWIRRGRKAGCENSSASTPAACTLPPGGCGCGPKSAS</sequence>
<organism evidence="2 3">
    <name type="scientific">Hydrogenophaga crocea</name>
    <dbReference type="NCBI Taxonomy" id="2716225"/>
    <lineage>
        <taxon>Bacteria</taxon>
        <taxon>Pseudomonadati</taxon>
        <taxon>Pseudomonadota</taxon>
        <taxon>Betaproteobacteria</taxon>
        <taxon>Burkholderiales</taxon>
        <taxon>Comamonadaceae</taxon>
        <taxon>Hydrogenophaga</taxon>
    </lineage>
</organism>
<dbReference type="Proteomes" id="UP000503162">
    <property type="component" value="Chromosome"/>
</dbReference>
<feature type="transmembrane region" description="Helical" evidence="1">
    <location>
        <begin position="44"/>
        <end position="66"/>
    </location>
</feature>
<gene>
    <name evidence="2" type="ORF">G9Q37_00775</name>
</gene>
<dbReference type="EMBL" id="CP049989">
    <property type="protein sequence ID" value="QIM50766.1"/>
    <property type="molecule type" value="Genomic_DNA"/>
</dbReference>
<evidence type="ECO:0000313" key="3">
    <source>
        <dbReference type="Proteomes" id="UP000503162"/>
    </source>
</evidence>
<keyword evidence="1" id="KW-0472">Membrane</keyword>
<dbReference type="KEGG" id="hcz:G9Q37_00775"/>
<keyword evidence="1" id="KW-1133">Transmembrane helix</keyword>
<dbReference type="PROSITE" id="PS51257">
    <property type="entry name" value="PROKAR_LIPOPROTEIN"/>
    <property type="match status" value="1"/>
</dbReference>
<keyword evidence="1" id="KW-0812">Transmembrane</keyword>
<proteinExistence type="predicted"/>
<evidence type="ECO:0008006" key="4">
    <source>
        <dbReference type="Google" id="ProtNLM"/>
    </source>
</evidence>